<sequence length="189" mass="21470">MGMSDLQHMVDFYRVEEDRRVRSMIGFGPGEKTKGLRVNCWGDLAVFKSYVYEPVEIDTSDQEGEVALPITCKDRLSTSHEYFDGHILQYHTNEERHELLLGKGTVLVTRQDKKPLHPLHLNAMTEYFAVKFNGVVDACIAGDDPATLSRYLASLSKEDFLQSYVEFLAKLKTSHPDIDLANLPSPYDI</sequence>
<keyword evidence="2" id="KW-1185">Reference proteome</keyword>
<dbReference type="AlphaFoldDB" id="A0A6A5T4B5"/>
<dbReference type="OrthoDB" id="437457at2759"/>
<dbReference type="Proteomes" id="UP000800038">
    <property type="component" value="Unassembled WGS sequence"/>
</dbReference>
<evidence type="ECO:0000313" key="1">
    <source>
        <dbReference type="EMBL" id="KAF1945596.1"/>
    </source>
</evidence>
<organism evidence="1 2">
    <name type="scientific">Clathrospora elynae</name>
    <dbReference type="NCBI Taxonomy" id="706981"/>
    <lineage>
        <taxon>Eukaryota</taxon>
        <taxon>Fungi</taxon>
        <taxon>Dikarya</taxon>
        <taxon>Ascomycota</taxon>
        <taxon>Pezizomycotina</taxon>
        <taxon>Dothideomycetes</taxon>
        <taxon>Pleosporomycetidae</taxon>
        <taxon>Pleosporales</taxon>
        <taxon>Diademaceae</taxon>
        <taxon>Clathrospora</taxon>
    </lineage>
</organism>
<protein>
    <submittedName>
        <fullName evidence="1">Uncharacterized protein</fullName>
    </submittedName>
</protein>
<name>A0A6A5T4B5_9PLEO</name>
<evidence type="ECO:0000313" key="2">
    <source>
        <dbReference type="Proteomes" id="UP000800038"/>
    </source>
</evidence>
<proteinExistence type="predicted"/>
<accession>A0A6A5T4B5</accession>
<reference evidence="1" key="1">
    <citation type="journal article" date="2020" name="Stud. Mycol.">
        <title>101 Dothideomycetes genomes: a test case for predicting lifestyles and emergence of pathogens.</title>
        <authorList>
            <person name="Haridas S."/>
            <person name="Albert R."/>
            <person name="Binder M."/>
            <person name="Bloem J."/>
            <person name="Labutti K."/>
            <person name="Salamov A."/>
            <person name="Andreopoulos B."/>
            <person name="Baker S."/>
            <person name="Barry K."/>
            <person name="Bills G."/>
            <person name="Bluhm B."/>
            <person name="Cannon C."/>
            <person name="Castanera R."/>
            <person name="Culley D."/>
            <person name="Daum C."/>
            <person name="Ezra D."/>
            <person name="Gonzalez J."/>
            <person name="Henrissat B."/>
            <person name="Kuo A."/>
            <person name="Liang C."/>
            <person name="Lipzen A."/>
            <person name="Lutzoni F."/>
            <person name="Magnuson J."/>
            <person name="Mondo S."/>
            <person name="Nolan M."/>
            <person name="Ohm R."/>
            <person name="Pangilinan J."/>
            <person name="Park H.-J."/>
            <person name="Ramirez L."/>
            <person name="Alfaro M."/>
            <person name="Sun H."/>
            <person name="Tritt A."/>
            <person name="Yoshinaga Y."/>
            <person name="Zwiers L.-H."/>
            <person name="Turgeon B."/>
            <person name="Goodwin S."/>
            <person name="Spatafora J."/>
            <person name="Crous P."/>
            <person name="Grigoriev I."/>
        </authorList>
    </citation>
    <scope>NUCLEOTIDE SEQUENCE</scope>
    <source>
        <strain evidence="1">CBS 161.51</strain>
    </source>
</reference>
<gene>
    <name evidence="1" type="ORF">EJ02DRAFT_474773</name>
</gene>
<dbReference type="EMBL" id="ML976008">
    <property type="protein sequence ID" value="KAF1945596.1"/>
    <property type="molecule type" value="Genomic_DNA"/>
</dbReference>